<dbReference type="EMBL" id="CAJNOG010000744">
    <property type="protein sequence ID" value="CAF1349040.1"/>
    <property type="molecule type" value="Genomic_DNA"/>
</dbReference>
<dbReference type="EMBL" id="CAJOAZ010007461">
    <property type="protein sequence ID" value="CAF4163127.1"/>
    <property type="molecule type" value="Genomic_DNA"/>
</dbReference>
<comment type="caution">
    <text evidence="1">The sequence shown here is derived from an EMBL/GenBank/DDBJ whole genome shotgun (WGS) entry which is preliminary data.</text>
</comment>
<protein>
    <submittedName>
        <fullName evidence="1">Uncharacterized protein</fullName>
    </submittedName>
</protein>
<proteinExistence type="predicted"/>
<dbReference type="AlphaFoldDB" id="A0A815H928"/>
<sequence>MSNNTVRDKINYIEQLPHTHRKILESKQIWEDMKRNNEPYADSLNLINYRTEASHFDVLKDQLEKLMHY</sequence>
<gene>
    <name evidence="1" type="ORF">JYZ213_LOCUS34930</name>
    <name evidence="2" type="ORF">OXD698_LOCUS38725</name>
</gene>
<evidence type="ECO:0000313" key="2">
    <source>
        <dbReference type="EMBL" id="CAF4163127.1"/>
    </source>
</evidence>
<dbReference type="Proteomes" id="UP000663845">
    <property type="component" value="Unassembled WGS sequence"/>
</dbReference>
<name>A0A815H928_9BILA</name>
<reference evidence="1" key="1">
    <citation type="submission" date="2021-02" db="EMBL/GenBank/DDBJ databases">
        <authorList>
            <person name="Nowell W R."/>
        </authorList>
    </citation>
    <scope>NUCLEOTIDE SEQUENCE</scope>
</reference>
<evidence type="ECO:0000313" key="1">
    <source>
        <dbReference type="EMBL" id="CAF1349040.1"/>
    </source>
</evidence>
<organism evidence="1 3">
    <name type="scientific">Adineta steineri</name>
    <dbReference type="NCBI Taxonomy" id="433720"/>
    <lineage>
        <taxon>Eukaryota</taxon>
        <taxon>Metazoa</taxon>
        <taxon>Spiralia</taxon>
        <taxon>Gnathifera</taxon>
        <taxon>Rotifera</taxon>
        <taxon>Eurotatoria</taxon>
        <taxon>Bdelloidea</taxon>
        <taxon>Adinetida</taxon>
        <taxon>Adinetidae</taxon>
        <taxon>Adineta</taxon>
    </lineage>
</organism>
<dbReference type="Proteomes" id="UP000663844">
    <property type="component" value="Unassembled WGS sequence"/>
</dbReference>
<accession>A0A815H928</accession>
<evidence type="ECO:0000313" key="3">
    <source>
        <dbReference type="Proteomes" id="UP000663845"/>
    </source>
</evidence>